<evidence type="ECO:0000256" key="1">
    <source>
        <dbReference type="ARBA" id="ARBA00001970"/>
    </source>
</evidence>
<comment type="cofactor">
    <cofactor evidence="1">
        <name>heme b</name>
        <dbReference type="ChEBI" id="CHEBI:60344"/>
    </cofactor>
</comment>
<feature type="transmembrane region" description="Helical" evidence="13">
    <location>
        <begin position="54"/>
        <end position="75"/>
    </location>
</feature>
<feature type="transmembrane region" description="Helical" evidence="13">
    <location>
        <begin position="148"/>
        <end position="171"/>
    </location>
</feature>
<evidence type="ECO:0000259" key="14">
    <source>
        <dbReference type="Pfam" id="PF01292"/>
    </source>
</evidence>
<feature type="transmembrane region" description="Helical" evidence="13">
    <location>
        <begin position="96"/>
        <end position="115"/>
    </location>
</feature>
<feature type="domain" description="Cytochrome b561 bacterial/Ni-hydrogenase" evidence="14">
    <location>
        <begin position="14"/>
        <end position="181"/>
    </location>
</feature>
<proteinExistence type="inferred from homology"/>
<comment type="caution">
    <text evidence="15">The sequence shown here is derived from an EMBL/GenBank/DDBJ whole genome shotgun (WGS) entry which is preliminary data.</text>
</comment>
<dbReference type="PANTHER" id="PTHR30529:SF1">
    <property type="entry name" value="CYTOCHROME B561 HOMOLOG 2"/>
    <property type="match status" value="1"/>
</dbReference>
<comment type="similarity">
    <text evidence="12">Belongs to the cytochrome b561 family.</text>
</comment>
<keyword evidence="8" id="KW-0249">Electron transport</keyword>
<keyword evidence="11 13" id="KW-0472">Membrane</keyword>
<dbReference type="Proteomes" id="UP001184614">
    <property type="component" value="Unassembled WGS sequence"/>
</dbReference>
<evidence type="ECO:0000256" key="3">
    <source>
        <dbReference type="ARBA" id="ARBA00022448"/>
    </source>
</evidence>
<evidence type="ECO:0000256" key="13">
    <source>
        <dbReference type="SAM" id="Phobius"/>
    </source>
</evidence>
<evidence type="ECO:0000313" key="15">
    <source>
        <dbReference type="EMBL" id="MDR6434433.1"/>
    </source>
</evidence>
<sequence>MNKLNRIWDSPSGYGLVSRCLHWLMAMIFVWQFTSTILRIFAKDTSLYNFIWPTHYQVGFALLLLVLVRGVWGLLNISKRPPYAGVSGKLAGLGHLVIYALMFVVPALALLRTYGNGRGFTFLGMEIFAKTGVQDAALTAPGNAAHGLLGWVLLAVIAGHVAMALLHHFVLRDDTLRHMTGHRVTN</sequence>
<keyword evidence="5" id="KW-0349">Heme</keyword>
<evidence type="ECO:0000256" key="6">
    <source>
        <dbReference type="ARBA" id="ARBA00022692"/>
    </source>
</evidence>
<evidence type="ECO:0000256" key="5">
    <source>
        <dbReference type="ARBA" id="ARBA00022617"/>
    </source>
</evidence>
<dbReference type="InterPro" id="IPR011577">
    <property type="entry name" value="Cyt_b561_bac/Ni-Hgenase"/>
</dbReference>
<keyword evidence="3" id="KW-0813">Transport</keyword>
<gene>
    <name evidence="15" type="ORF">J2782_004184</name>
</gene>
<evidence type="ECO:0000256" key="12">
    <source>
        <dbReference type="ARBA" id="ARBA00037975"/>
    </source>
</evidence>
<keyword evidence="6 13" id="KW-0812">Transmembrane</keyword>
<protein>
    <submittedName>
        <fullName evidence="15">Cytochrome b561</fullName>
    </submittedName>
</protein>
<comment type="subcellular location">
    <subcellularLocation>
        <location evidence="2">Cell membrane</location>
        <topology evidence="2">Multi-pass membrane protein</topology>
    </subcellularLocation>
</comment>
<evidence type="ECO:0000256" key="10">
    <source>
        <dbReference type="ARBA" id="ARBA00023004"/>
    </source>
</evidence>
<evidence type="ECO:0000313" key="16">
    <source>
        <dbReference type="Proteomes" id="UP001184614"/>
    </source>
</evidence>
<dbReference type="Pfam" id="PF01292">
    <property type="entry name" value="Ni_hydr_CYTB"/>
    <property type="match status" value="1"/>
</dbReference>
<keyword evidence="7" id="KW-0479">Metal-binding</keyword>
<keyword evidence="4" id="KW-1003">Cell membrane</keyword>
<dbReference type="InterPro" id="IPR052168">
    <property type="entry name" value="Cytochrome_b561_oxidase"/>
</dbReference>
<keyword evidence="10" id="KW-0408">Iron</keyword>
<keyword evidence="9 13" id="KW-1133">Transmembrane helix</keyword>
<evidence type="ECO:0000256" key="2">
    <source>
        <dbReference type="ARBA" id="ARBA00004651"/>
    </source>
</evidence>
<feature type="transmembrane region" description="Helical" evidence="13">
    <location>
        <begin position="21"/>
        <end position="42"/>
    </location>
</feature>
<keyword evidence="16" id="KW-1185">Reference proteome</keyword>
<dbReference type="RefSeq" id="WP_310015891.1">
    <property type="nucleotide sequence ID" value="NZ_JAVDQT010000011.1"/>
</dbReference>
<dbReference type="PANTHER" id="PTHR30529">
    <property type="entry name" value="CYTOCHROME B561"/>
    <property type="match status" value="1"/>
</dbReference>
<organism evidence="15 16">
    <name type="scientific">Brucella pseudogrignonensis</name>
    <dbReference type="NCBI Taxonomy" id="419475"/>
    <lineage>
        <taxon>Bacteria</taxon>
        <taxon>Pseudomonadati</taxon>
        <taxon>Pseudomonadota</taxon>
        <taxon>Alphaproteobacteria</taxon>
        <taxon>Hyphomicrobiales</taxon>
        <taxon>Brucellaceae</taxon>
        <taxon>Brucella/Ochrobactrum group</taxon>
        <taxon>Brucella</taxon>
    </lineage>
</organism>
<name>A0ABU1MET5_9HYPH</name>
<evidence type="ECO:0000256" key="8">
    <source>
        <dbReference type="ARBA" id="ARBA00022982"/>
    </source>
</evidence>
<dbReference type="SUPFAM" id="SSF81342">
    <property type="entry name" value="Transmembrane di-heme cytochromes"/>
    <property type="match status" value="1"/>
</dbReference>
<evidence type="ECO:0000256" key="7">
    <source>
        <dbReference type="ARBA" id="ARBA00022723"/>
    </source>
</evidence>
<reference evidence="15 16" key="1">
    <citation type="submission" date="2023-07" db="EMBL/GenBank/DDBJ databases">
        <title>Sorghum-associated microbial communities from plants grown in Nebraska, USA.</title>
        <authorList>
            <person name="Schachtman D."/>
        </authorList>
    </citation>
    <scope>NUCLEOTIDE SEQUENCE [LARGE SCALE GENOMIC DNA]</scope>
    <source>
        <strain evidence="15 16">DS1730</strain>
    </source>
</reference>
<evidence type="ECO:0000256" key="9">
    <source>
        <dbReference type="ARBA" id="ARBA00022989"/>
    </source>
</evidence>
<evidence type="ECO:0000256" key="4">
    <source>
        <dbReference type="ARBA" id="ARBA00022475"/>
    </source>
</evidence>
<evidence type="ECO:0000256" key="11">
    <source>
        <dbReference type="ARBA" id="ARBA00023136"/>
    </source>
</evidence>
<dbReference type="InterPro" id="IPR016174">
    <property type="entry name" value="Di-haem_cyt_TM"/>
</dbReference>
<dbReference type="EMBL" id="JAVDQT010000011">
    <property type="protein sequence ID" value="MDR6434433.1"/>
    <property type="molecule type" value="Genomic_DNA"/>
</dbReference>
<accession>A0ABU1MET5</accession>